<accession>A0A2S7U7T3</accession>
<keyword evidence="2" id="KW-0813">Transport</keyword>
<comment type="caution">
    <text evidence="11">The sequence shown here is derived from an EMBL/GenBank/DDBJ whole genome shotgun (WGS) entry which is preliminary data.</text>
</comment>
<dbReference type="InterPro" id="IPR017779">
    <property type="entry name" value="ABC_UrtB_bac"/>
</dbReference>
<evidence type="ECO:0000256" key="8">
    <source>
        <dbReference type="ARBA" id="ARBA00037998"/>
    </source>
</evidence>
<feature type="chain" id="PRO_5015610599" evidence="10">
    <location>
        <begin position="20"/>
        <end position="537"/>
    </location>
</feature>
<evidence type="ECO:0000256" key="1">
    <source>
        <dbReference type="ARBA" id="ARBA00004651"/>
    </source>
</evidence>
<evidence type="ECO:0000256" key="6">
    <source>
        <dbReference type="ARBA" id="ARBA00022989"/>
    </source>
</evidence>
<evidence type="ECO:0000256" key="7">
    <source>
        <dbReference type="ARBA" id="ARBA00023136"/>
    </source>
</evidence>
<feature type="transmembrane region" description="Helical" evidence="9">
    <location>
        <begin position="502"/>
        <end position="522"/>
    </location>
</feature>
<keyword evidence="12" id="KW-1185">Reference proteome</keyword>
<dbReference type="PANTHER" id="PTHR11795:SF447">
    <property type="entry name" value="ABC TRANSPORTER PERMEASE PROTEIN"/>
    <property type="match status" value="1"/>
</dbReference>
<dbReference type="RefSeq" id="WP_105043526.1">
    <property type="nucleotide sequence ID" value="NZ_MQWA01000001.1"/>
</dbReference>
<comment type="subcellular location">
    <subcellularLocation>
        <location evidence="1">Cell membrane</location>
        <topology evidence="1">Multi-pass membrane protein</topology>
    </subcellularLocation>
</comment>
<keyword evidence="10" id="KW-0732">Signal</keyword>
<feature type="transmembrane region" description="Helical" evidence="9">
    <location>
        <begin position="242"/>
        <end position="264"/>
    </location>
</feature>
<comment type="similarity">
    <text evidence="8">Belongs to the binding-protein-dependent transport system permease family. LivHM subfamily.</text>
</comment>
<gene>
    <name evidence="11" type="ORF">BSZ32_11395</name>
</gene>
<keyword evidence="3" id="KW-1003">Cell membrane</keyword>
<evidence type="ECO:0000256" key="9">
    <source>
        <dbReference type="SAM" id="Phobius"/>
    </source>
</evidence>
<keyword evidence="5" id="KW-0029">Amino-acid transport</keyword>
<dbReference type="GO" id="GO:0006865">
    <property type="term" value="P:amino acid transport"/>
    <property type="evidence" value="ECO:0007669"/>
    <property type="project" value="UniProtKB-KW"/>
</dbReference>
<dbReference type="AlphaFoldDB" id="A0A2S7U7T3"/>
<evidence type="ECO:0000313" key="12">
    <source>
        <dbReference type="Proteomes" id="UP000239907"/>
    </source>
</evidence>
<keyword evidence="6 9" id="KW-1133">Transmembrane helix</keyword>
<feature type="signal peptide" evidence="10">
    <location>
        <begin position="1"/>
        <end position="19"/>
    </location>
</feature>
<evidence type="ECO:0000256" key="5">
    <source>
        <dbReference type="ARBA" id="ARBA00022970"/>
    </source>
</evidence>
<keyword evidence="4 9" id="KW-0812">Transmembrane</keyword>
<feature type="transmembrane region" description="Helical" evidence="9">
    <location>
        <begin position="387"/>
        <end position="411"/>
    </location>
</feature>
<organism evidence="11 12">
    <name type="scientific">Rubritalea profundi</name>
    <dbReference type="NCBI Taxonomy" id="1658618"/>
    <lineage>
        <taxon>Bacteria</taxon>
        <taxon>Pseudomonadati</taxon>
        <taxon>Verrucomicrobiota</taxon>
        <taxon>Verrucomicrobiia</taxon>
        <taxon>Verrucomicrobiales</taxon>
        <taxon>Rubritaleaceae</taxon>
        <taxon>Rubritalea</taxon>
    </lineage>
</organism>
<dbReference type="EMBL" id="MQWA01000001">
    <property type="protein sequence ID" value="PQJ30342.1"/>
    <property type="molecule type" value="Genomic_DNA"/>
</dbReference>
<feature type="transmembrane region" description="Helical" evidence="9">
    <location>
        <begin position="336"/>
        <end position="358"/>
    </location>
</feature>
<evidence type="ECO:0000256" key="4">
    <source>
        <dbReference type="ARBA" id="ARBA00022692"/>
    </source>
</evidence>
<feature type="transmembrane region" description="Helical" evidence="9">
    <location>
        <begin position="432"/>
        <end position="453"/>
    </location>
</feature>
<evidence type="ECO:0000256" key="10">
    <source>
        <dbReference type="SAM" id="SignalP"/>
    </source>
</evidence>
<feature type="transmembrane region" description="Helical" evidence="9">
    <location>
        <begin position="304"/>
        <end position="324"/>
    </location>
</feature>
<sequence>MKTLYLLFSILGMMGVVKADETKAREVLVALISSSSKSEEARYVEDLTELGDPIIANVVASWRVGEISYSKSQDKVYIVSGFETYEDLLTGAVISPAGDRAIDRPSRKLRKKLSRIVDFLDLKSPDLEKRMAASRKFGSSQKPEFIEVLREFEAKQDDPEVAAAFRESIAMSLLENGTRDERIQSVKLLGDTYVFAARDNIAKILKDASSGETVDEELVSSCKSALISIDGRQDLLDIVGTLFRGLSTGSVLLLVSYGLAITFGQMGVINMAHGEFIALGGYSVYLVQNYVLKHFGESSVMYEWYFVIALPIAFGVTALAGCLLEKGLIQFLYKRPLESLLATWAVSMIMQQALRLYFGAANVSVSSPEWLSGSYDFGGVMMSYNRIALIVFAIFVVIVTSLLLSKTNWGLHVRATMQNRQMASSLGVPSSRVNMLTFAFGSGLAGLAGAFIAQIGNVGPSMGQTYIVDSFMVVVVGGVGNLMGTAISSLGIGLVDQGLQPLLGPVMGKISVLFGIILFLQFRPGGIFPARSRSLDD</sequence>
<feature type="transmembrane region" description="Helical" evidence="9">
    <location>
        <begin position="276"/>
        <end position="292"/>
    </location>
</feature>
<dbReference type="InterPro" id="IPR052157">
    <property type="entry name" value="BCAA_transport_permease"/>
</dbReference>
<proteinExistence type="inferred from homology"/>
<dbReference type="PANTHER" id="PTHR11795">
    <property type="entry name" value="BRANCHED-CHAIN AMINO ACID TRANSPORT SYSTEM PERMEASE PROTEIN LIVH"/>
    <property type="match status" value="1"/>
</dbReference>
<dbReference type="GO" id="GO:0005886">
    <property type="term" value="C:plasma membrane"/>
    <property type="evidence" value="ECO:0007669"/>
    <property type="project" value="UniProtKB-SubCell"/>
</dbReference>
<dbReference type="GO" id="GO:0022857">
    <property type="term" value="F:transmembrane transporter activity"/>
    <property type="evidence" value="ECO:0007669"/>
    <property type="project" value="InterPro"/>
</dbReference>
<dbReference type="CDD" id="cd06582">
    <property type="entry name" value="TM_PBP1_LivH_like"/>
    <property type="match status" value="1"/>
</dbReference>
<evidence type="ECO:0000256" key="2">
    <source>
        <dbReference type="ARBA" id="ARBA00022448"/>
    </source>
</evidence>
<protein>
    <submittedName>
        <fullName evidence="11">Urea ABC transporter permease subunit UrtB</fullName>
    </submittedName>
</protein>
<evidence type="ECO:0000313" key="11">
    <source>
        <dbReference type="EMBL" id="PQJ30342.1"/>
    </source>
</evidence>
<evidence type="ECO:0000256" key="3">
    <source>
        <dbReference type="ARBA" id="ARBA00022475"/>
    </source>
</evidence>
<feature type="transmembrane region" description="Helical" evidence="9">
    <location>
        <begin position="473"/>
        <end position="495"/>
    </location>
</feature>
<dbReference type="InterPro" id="IPR001851">
    <property type="entry name" value="ABC_transp_permease"/>
</dbReference>
<keyword evidence="7 9" id="KW-0472">Membrane</keyword>
<dbReference type="Pfam" id="PF02653">
    <property type="entry name" value="BPD_transp_2"/>
    <property type="match status" value="1"/>
</dbReference>
<reference evidence="11 12" key="1">
    <citation type="submission" date="2016-12" db="EMBL/GenBank/DDBJ databases">
        <title>Study of bacterial adaptation to deep sea.</title>
        <authorList>
            <person name="Song J."/>
            <person name="Yoshizawa S."/>
            <person name="Kogure K."/>
        </authorList>
    </citation>
    <scope>NUCLEOTIDE SEQUENCE [LARGE SCALE GENOMIC DNA]</scope>
    <source>
        <strain evidence="11 12">SAORIC-165</strain>
    </source>
</reference>
<name>A0A2S7U7T3_9BACT</name>
<dbReference type="Proteomes" id="UP000239907">
    <property type="component" value="Unassembled WGS sequence"/>
</dbReference>
<dbReference type="NCBIfam" id="TIGR03409">
    <property type="entry name" value="urea_trans_UrtB"/>
    <property type="match status" value="1"/>
</dbReference>
<dbReference type="OrthoDB" id="9807115at2"/>